<reference evidence="2 3" key="1">
    <citation type="journal article" date="2014" name="PLoS Genet.">
        <title>Phylogenetically driven sequencing of extremely halophilic archaea reveals strategies for static and dynamic osmo-response.</title>
        <authorList>
            <person name="Becker E.A."/>
            <person name="Seitzer P.M."/>
            <person name="Tritt A."/>
            <person name="Larsen D."/>
            <person name="Krusor M."/>
            <person name="Yao A.I."/>
            <person name="Wu D."/>
            <person name="Madern D."/>
            <person name="Eisen J.A."/>
            <person name="Darling A.E."/>
            <person name="Facciotti M.T."/>
        </authorList>
    </citation>
    <scope>NUCLEOTIDE SEQUENCE [LARGE SCALE GENOMIC DNA]</scope>
    <source>
        <strain evidence="2 3">JCM 10990</strain>
    </source>
</reference>
<feature type="domain" description="VOC" evidence="1">
    <location>
        <begin position="145"/>
        <end position="252"/>
    </location>
</feature>
<dbReference type="AlphaFoldDB" id="M0ADU9"/>
<dbReference type="PROSITE" id="PS51819">
    <property type="entry name" value="VOC"/>
    <property type="match status" value="2"/>
</dbReference>
<comment type="caution">
    <text evidence="2">The sequence shown here is derived from an EMBL/GenBank/DDBJ whole genome shotgun (WGS) entry which is preliminary data.</text>
</comment>
<dbReference type="InterPro" id="IPR004360">
    <property type="entry name" value="Glyas_Fos-R_dOase_dom"/>
</dbReference>
<protein>
    <submittedName>
        <fullName evidence="2">Glyoxalase/bleomycin resistance protein/dioxygenase</fullName>
    </submittedName>
</protein>
<dbReference type="InterPro" id="IPR050383">
    <property type="entry name" value="GlyoxalaseI/FosfomycinResist"/>
</dbReference>
<keyword evidence="3" id="KW-1185">Reference proteome</keyword>
<dbReference type="GO" id="GO:0051213">
    <property type="term" value="F:dioxygenase activity"/>
    <property type="evidence" value="ECO:0007669"/>
    <property type="project" value="UniProtKB-KW"/>
</dbReference>
<dbReference type="PATRIC" id="fig|1227492.4.peg.3008"/>
<dbReference type="OrthoDB" id="304574at2157"/>
<dbReference type="InterPro" id="IPR037523">
    <property type="entry name" value="VOC_core"/>
</dbReference>
<organism evidence="2 3">
    <name type="scientific">Natrialba chahannaoensis JCM 10990</name>
    <dbReference type="NCBI Taxonomy" id="1227492"/>
    <lineage>
        <taxon>Archaea</taxon>
        <taxon>Methanobacteriati</taxon>
        <taxon>Methanobacteriota</taxon>
        <taxon>Stenosarchaea group</taxon>
        <taxon>Halobacteria</taxon>
        <taxon>Halobacteriales</taxon>
        <taxon>Natrialbaceae</taxon>
        <taxon>Natrialba</taxon>
    </lineage>
</organism>
<dbReference type="PANTHER" id="PTHR21366">
    <property type="entry name" value="GLYOXALASE FAMILY PROTEIN"/>
    <property type="match status" value="1"/>
</dbReference>
<dbReference type="Proteomes" id="UP000011693">
    <property type="component" value="Unassembled WGS sequence"/>
</dbReference>
<dbReference type="PANTHER" id="PTHR21366:SF22">
    <property type="entry name" value="VOC DOMAIN-CONTAINING PROTEIN"/>
    <property type="match status" value="1"/>
</dbReference>
<name>M0ADU9_9EURY</name>
<dbReference type="Pfam" id="PF00903">
    <property type="entry name" value="Glyoxalase"/>
    <property type="match status" value="1"/>
</dbReference>
<dbReference type="STRING" id="1227492.C482_15156"/>
<dbReference type="SUPFAM" id="SSF54593">
    <property type="entry name" value="Glyoxalase/Bleomycin resistance protein/Dihydroxybiphenyl dioxygenase"/>
    <property type="match status" value="2"/>
</dbReference>
<dbReference type="EMBL" id="AOIN01000080">
    <property type="protein sequence ID" value="ELY96724.1"/>
    <property type="molecule type" value="Genomic_DNA"/>
</dbReference>
<dbReference type="CDD" id="cd06587">
    <property type="entry name" value="VOC"/>
    <property type="match status" value="1"/>
</dbReference>
<dbReference type="InterPro" id="IPR029068">
    <property type="entry name" value="Glyas_Bleomycin-R_OHBP_Dase"/>
</dbReference>
<proteinExistence type="predicted"/>
<sequence length="252" mass="27507">MLTGLSWLALEVKSLASAREFYTDVLELSVRSDATMDKNADGDVEVSGPDGELGLGPRNELALAAGDTDLVLRRPDGVPRGGLHTHYAFSIPKAEYDDWWDRLETAGYDLDEAQFGPVRSLYLYDPDGNCVELGQRDVAGPGIDGIFEVVLEVESLERAESFYSNLGFETVDIGDDRKRVRMNGPMALELWEPHLGIADARGGVHVDLGFETDEPTAALGAVAEQVRQVDEKSAERVVVRDPDGHVLTFVSS</sequence>
<dbReference type="RefSeq" id="WP_006168518.1">
    <property type="nucleotide sequence ID" value="NZ_AOIN01000080.1"/>
</dbReference>
<accession>M0ADU9</accession>
<evidence type="ECO:0000313" key="3">
    <source>
        <dbReference type="Proteomes" id="UP000011693"/>
    </source>
</evidence>
<gene>
    <name evidence="2" type="ORF">C482_15156</name>
</gene>
<feature type="domain" description="VOC" evidence="1">
    <location>
        <begin position="4"/>
        <end position="136"/>
    </location>
</feature>
<evidence type="ECO:0000259" key="1">
    <source>
        <dbReference type="PROSITE" id="PS51819"/>
    </source>
</evidence>
<keyword evidence="2" id="KW-0560">Oxidoreductase</keyword>
<dbReference type="Gene3D" id="3.10.180.10">
    <property type="entry name" value="2,3-Dihydroxybiphenyl 1,2-Dioxygenase, domain 1"/>
    <property type="match status" value="2"/>
</dbReference>
<keyword evidence="2" id="KW-0223">Dioxygenase</keyword>
<evidence type="ECO:0000313" key="2">
    <source>
        <dbReference type="EMBL" id="ELY96724.1"/>
    </source>
</evidence>